<sequence length="163" mass="17598">MTAPSLFRRNVEFEIVPMRASDCAEASALHGAGFARAWTDGEIQALLAQEPVFGFMARQSGRRAQPGGFVLARLVEGEAEILTIAVHPRHQRAGIGWRLMGAVLRHLRAEGAASLFLEVDDGNDAALALYRKIGFSKVSERAAYYDNGGGAKTTALVMRLDLG</sequence>
<evidence type="ECO:0000256" key="1">
    <source>
        <dbReference type="ARBA" id="ARBA00022679"/>
    </source>
</evidence>
<dbReference type="CDD" id="cd04301">
    <property type="entry name" value="NAT_SF"/>
    <property type="match status" value="1"/>
</dbReference>
<dbReference type="EMBL" id="JAPJZH010000007">
    <property type="protein sequence ID" value="MDA4846308.1"/>
    <property type="molecule type" value="Genomic_DNA"/>
</dbReference>
<dbReference type="Pfam" id="PF00583">
    <property type="entry name" value="Acetyltransf_1"/>
    <property type="match status" value="1"/>
</dbReference>
<dbReference type="Gene3D" id="3.40.630.30">
    <property type="match status" value="1"/>
</dbReference>
<dbReference type="PANTHER" id="PTHR43420:SF12">
    <property type="entry name" value="N-ACETYLTRANSFERASE DOMAIN-CONTAINING PROTEIN"/>
    <property type="match status" value="1"/>
</dbReference>
<dbReference type="InterPro" id="IPR016181">
    <property type="entry name" value="Acyl_CoA_acyltransferase"/>
</dbReference>
<gene>
    <name evidence="4" type="ORF">OOZ53_13160</name>
</gene>
<evidence type="ECO:0000313" key="5">
    <source>
        <dbReference type="Proteomes" id="UP001148313"/>
    </source>
</evidence>
<reference evidence="4" key="1">
    <citation type="submission" date="2022-11" db="EMBL/GenBank/DDBJ databases">
        <title>Hoeflea poritis sp. nov., isolated from scleractinian coral Porites lutea.</title>
        <authorList>
            <person name="Zhang G."/>
            <person name="Wei Q."/>
            <person name="Cai L."/>
        </authorList>
    </citation>
    <scope>NUCLEOTIDE SEQUENCE</scope>
    <source>
        <strain evidence="4">E7-10</strain>
    </source>
</reference>
<protein>
    <submittedName>
        <fullName evidence="4">N-acetyltransferase</fullName>
    </submittedName>
</protein>
<organism evidence="4 5">
    <name type="scientific">Hoeflea poritis</name>
    <dbReference type="NCBI Taxonomy" id="2993659"/>
    <lineage>
        <taxon>Bacteria</taxon>
        <taxon>Pseudomonadati</taxon>
        <taxon>Pseudomonadota</taxon>
        <taxon>Alphaproteobacteria</taxon>
        <taxon>Hyphomicrobiales</taxon>
        <taxon>Rhizobiaceae</taxon>
        <taxon>Hoeflea</taxon>
    </lineage>
</organism>
<dbReference type="PANTHER" id="PTHR43420">
    <property type="entry name" value="ACETYLTRANSFERASE"/>
    <property type="match status" value="1"/>
</dbReference>
<keyword evidence="5" id="KW-1185">Reference proteome</keyword>
<dbReference type="Proteomes" id="UP001148313">
    <property type="component" value="Unassembled WGS sequence"/>
</dbReference>
<keyword evidence="1" id="KW-0808">Transferase</keyword>
<name>A0ABT4VQL2_9HYPH</name>
<keyword evidence="2" id="KW-0012">Acyltransferase</keyword>
<dbReference type="InterPro" id="IPR000182">
    <property type="entry name" value="GNAT_dom"/>
</dbReference>
<accession>A0ABT4VQL2</accession>
<dbReference type="SUPFAM" id="SSF55729">
    <property type="entry name" value="Acyl-CoA N-acyltransferases (Nat)"/>
    <property type="match status" value="1"/>
</dbReference>
<dbReference type="PROSITE" id="PS51186">
    <property type="entry name" value="GNAT"/>
    <property type="match status" value="1"/>
</dbReference>
<dbReference type="InterPro" id="IPR050680">
    <property type="entry name" value="YpeA/RimI_acetyltransf"/>
</dbReference>
<feature type="domain" description="N-acetyltransferase" evidence="3">
    <location>
        <begin position="13"/>
        <end position="163"/>
    </location>
</feature>
<evidence type="ECO:0000256" key="2">
    <source>
        <dbReference type="ARBA" id="ARBA00023315"/>
    </source>
</evidence>
<evidence type="ECO:0000313" key="4">
    <source>
        <dbReference type="EMBL" id="MDA4846308.1"/>
    </source>
</evidence>
<dbReference type="RefSeq" id="WP_271090046.1">
    <property type="nucleotide sequence ID" value="NZ_JAPJZH010000007.1"/>
</dbReference>
<proteinExistence type="predicted"/>
<comment type="caution">
    <text evidence="4">The sequence shown here is derived from an EMBL/GenBank/DDBJ whole genome shotgun (WGS) entry which is preliminary data.</text>
</comment>
<evidence type="ECO:0000259" key="3">
    <source>
        <dbReference type="PROSITE" id="PS51186"/>
    </source>
</evidence>